<evidence type="ECO:0000256" key="9">
    <source>
        <dbReference type="ARBA" id="ARBA00023315"/>
    </source>
</evidence>
<dbReference type="PANTHER" id="PTHR12246">
    <property type="entry name" value="PALMITOYLTRANSFERASE ZDHHC16"/>
    <property type="match status" value="1"/>
</dbReference>
<dbReference type="EMBL" id="CBTN010000005">
    <property type="protein sequence ID" value="CDH50042.1"/>
    <property type="molecule type" value="Genomic_DNA"/>
</dbReference>
<dbReference type="OrthoDB" id="331948at2759"/>
<sequence length="533" mass="62231">MLESIPGWVFITGVSLLIATIAYSSQLFILLPAMEWWSPTAAKLLIPFNLLVLMVYYNYYLACTTDPGKVPTGWEPPYSTFQNDDSTRWQRQELPATDTGMTGPRYCKQCKHYKPPRSHHCRYCRRCVLKMDHHCPWIANCVGYDNYGHFVRFVLYVDIACGYALGLLGWRVSMILDDIRHFRWNAEPSTMEVVFLVINFILAFVVIFCVGILSVYHLYCMSRNQSSVESWERSKVKTLIRRGKIMPVHYPFDVGLYRNICSVLGNNPLLWLWPQNPTSDGLTFPVRPGTDPRLPYCWPPRDPDDLRPSIFSNRYKRKQQREMMRNNNANPNSHRLVRRDSEGYLVREITMEERMAMLQPGYQEQGEQQQLAQPEHEGEHLEQLDPYQDEAGEVDSVEDYYDSGSCISEEEVEYTHYYDDLEQQQRQQLYPDTRWMENKVYDLSGGDYYDDSGSSWDEEEEHRRPMVSRKHYPAPVDDDIVDEEEEDNVPLMPYPKERSRPLPTTHKVLKGVAGPAKAVFPSLLQIIRKILTL</sequence>
<keyword evidence="4 11" id="KW-0256">Endoplasmic reticulum</keyword>
<evidence type="ECO:0000256" key="1">
    <source>
        <dbReference type="ARBA" id="ARBA00004141"/>
    </source>
</evidence>
<keyword evidence="7 11" id="KW-0564">Palmitate</keyword>
<dbReference type="Pfam" id="PF01529">
    <property type="entry name" value="DHHC"/>
    <property type="match status" value="1"/>
</dbReference>
<feature type="active site" description="S-palmitoyl cysteine intermediate" evidence="11">
    <location>
        <position position="135"/>
    </location>
</feature>
<evidence type="ECO:0000256" key="6">
    <source>
        <dbReference type="ARBA" id="ARBA00023136"/>
    </source>
</evidence>
<keyword evidence="6 11" id="KW-0472">Membrane</keyword>
<dbReference type="InterPro" id="IPR001594">
    <property type="entry name" value="Palmitoyltrfase_DHHC"/>
</dbReference>
<comment type="caution">
    <text evidence="15">The sequence shown here is derived from an EMBL/GenBank/DDBJ whole genome shotgun (WGS) entry which is preliminary data.</text>
</comment>
<evidence type="ECO:0000256" key="10">
    <source>
        <dbReference type="ARBA" id="ARBA00048048"/>
    </source>
</evidence>
<dbReference type="Proteomes" id="UP000027586">
    <property type="component" value="Unassembled WGS sequence"/>
</dbReference>
<feature type="transmembrane region" description="Helical" evidence="11 12">
    <location>
        <begin position="193"/>
        <end position="219"/>
    </location>
</feature>
<evidence type="ECO:0000313" key="16">
    <source>
        <dbReference type="Proteomes" id="UP000027586"/>
    </source>
</evidence>
<dbReference type="InterPro" id="IPR039859">
    <property type="entry name" value="PFA4/ZDH16/20/ERF2-like"/>
</dbReference>
<dbReference type="VEuPathDB" id="FungiDB:LCOR_01764.1"/>
<dbReference type="STRING" id="1263082.A0A068RKA7"/>
<keyword evidence="5 11" id="KW-1133">Transmembrane helix</keyword>
<organism evidence="15 16">
    <name type="scientific">Lichtheimia corymbifera JMRC:FSU:9682</name>
    <dbReference type="NCBI Taxonomy" id="1263082"/>
    <lineage>
        <taxon>Eukaryota</taxon>
        <taxon>Fungi</taxon>
        <taxon>Fungi incertae sedis</taxon>
        <taxon>Mucoromycota</taxon>
        <taxon>Mucoromycotina</taxon>
        <taxon>Mucoromycetes</taxon>
        <taxon>Mucorales</taxon>
        <taxon>Lichtheimiaceae</taxon>
        <taxon>Lichtheimia</taxon>
    </lineage>
</organism>
<accession>A0A068RKA7</accession>
<dbReference type="InterPro" id="IPR033682">
    <property type="entry name" value="PFA4"/>
</dbReference>
<feature type="transmembrane region" description="Helical" evidence="11 12">
    <location>
        <begin position="6"/>
        <end position="32"/>
    </location>
</feature>
<feature type="transmembrane region" description="Helical" evidence="11 12">
    <location>
        <begin position="153"/>
        <end position="172"/>
    </location>
</feature>
<keyword evidence="8 11" id="KW-0449">Lipoprotein</keyword>
<evidence type="ECO:0000256" key="13">
    <source>
        <dbReference type="SAM" id="MobiDB-lite"/>
    </source>
</evidence>
<comment type="function">
    <text evidence="11">Mediates the reversible addition of palmitate to target proteins, thereby regulating their membrane association and biological function.</text>
</comment>
<comment type="domain">
    <text evidence="11 12">The DHHC domain is required for palmitoyltransferase activity.</text>
</comment>
<comment type="subcellular location">
    <subcellularLocation>
        <location evidence="11">Endoplasmic reticulum membrane</location>
        <topology evidence="11">Multi-pass membrane protein</topology>
    </subcellularLocation>
    <subcellularLocation>
        <location evidence="1">Membrane</location>
        <topology evidence="1">Multi-pass membrane protein</topology>
    </subcellularLocation>
</comment>
<evidence type="ECO:0000256" key="12">
    <source>
        <dbReference type="RuleBase" id="RU079119"/>
    </source>
</evidence>
<protein>
    <recommendedName>
        <fullName evidence="11">Palmitoyltransferase PFA4</fullName>
        <ecNumber evidence="11">2.3.1.225</ecNumber>
    </recommendedName>
    <alternativeName>
        <fullName evidence="11">Protein S-acyltransferase</fullName>
        <shortName evidence="11">PAT</shortName>
    </alternativeName>
    <alternativeName>
        <fullName evidence="11">Protein fatty acyltransferase 4</fullName>
    </alternativeName>
</protein>
<dbReference type="EC" id="2.3.1.225" evidence="11"/>
<feature type="transmembrane region" description="Helical" evidence="11 12">
    <location>
        <begin position="44"/>
        <end position="62"/>
    </location>
</feature>
<evidence type="ECO:0000256" key="5">
    <source>
        <dbReference type="ARBA" id="ARBA00022989"/>
    </source>
</evidence>
<dbReference type="AlphaFoldDB" id="A0A068RKA7"/>
<evidence type="ECO:0000256" key="8">
    <source>
        <dbReference type="ARBA" id="ARBA00023288"/>
    </source>
</evidence>
<keyword evidence="16" id="KW-1185">Reference proteome</keyword>
<comment type="similarity">
    <text evidence="11">Belongs to the DHHC palmitoyltransferase family. PFA4 subfamily.</text>
</comment>
<dbReference type="PROSITE" id="PS50216">
    <property type="entry name" value="DHHC"/>
    <property type="match status" value="1"/>
</dbReference>
<evidence type="ECO:0000256" key="3">
    <source>
        <dbReference type="ARBA" id="ARBA00022692"/>
    </source>
</evidence>
<keyword evidence="3 11" id="KW-0812">Transmembrane</keyword>
<dbReference type="GO" id="GO:0019706">
    <property type="term" value="F:protein-cysteine S-palmitoyltransferase activity"/>
    <property type="evidence" value="ECO:0007669"/>
    <property type="project" value="UniProtKB-UniRule"/>
</dbReference>
<evidence type="ECO:0000256" key="11">
    <source>
        <dbReference type="HAMAP-Rule" id="MF_03199"/>
    </source>
</evidence>
<evidence type="ECO:0000256" key="7">
    <source>
        <dbReference type="ARBA" id="ARBA00023139"/>
    </source>
</evidence>
<keyword evidence="2 11" id="KW-0808">Transferase</keyword>
<dbReference type="HAMAP" id="MF_03199">
    <property type="entry name" value="DHHC_PAT_PFA4"/>
    <property type="match status" value="1"/>
</dbReference>
<proteinExistence type="inferred from homology"/>
<evidence type="ECO:0000259" key="14">
    <source>
        <dbReference type="Pfam" id="PF01529"/>
    </source>
</evidence>
<name>A0A068RKA7_9FUNG</name>
<evidence type="ECO:0000256" key="4">
    <source>
        <dbReference type="ARBA" id="ARBA00022824"/>
    </source>
</evidence>
<dbReference type="GO" id="GO:0005789">
    <property type="term" value="C:endoplasmic reticulum membrane"/>
    <property type="evidence" value="ECO:0007669"/>
    <property type="project" value="UniProtKB-SubCell"/>
</dbReference>
<evidence type="ECO:0000256" key="2">
    <source>
        <dbReference type="ARBA" id="ARBA00022679"/>
    </source>
</evidence>
<keyword evidence="9 11" id="KW-0012">Acyltransferase</keyword>
<reference evidence="15" key="1">
    <citation type="submission" date="2013-08" db="EMBL/GenBank/DDBJ databases">
        <title>Gene expansion shapes genome architecture in the human pathogen Lichtheimia corymbifera: an evolutionary genomics analysis in the ancient terrestrial Mucorales (Mucoromycotina).</title>
        <authorList>
            <person name="Schwartze V.U."/>
            <person name="Winter S."/>
            <person name="Shelest E."/>
            <person name="Marcet-Houben M."/>
            <person name="Horn F."/>
            <person name="Wehner S."/>
            <person name="Hoffmann K."/>
            <person name="Riege K."/>
            <person name="Sammeth M."/>
            <person name="Nowrousian M."/>
            <person name="Valiante V."/>
            <person name="Linde J."/>
            <person name="Jacobsen I.D."/>
            <person name="Marz M."/>
            <person name="Brakhage A.A."/>
            <person name="Gabaldon T."/>
            <person name="Bocker S."/>
            <person name="Voigt K."/>
        </authorList>
    </citation>
    <scope>NUCLEOTIDE SEQUENCE [LARGE SCALE GENOMIC DNA]</scope>
    <source>
        <strain evidence="15">FSU 9682</strain>
    </source>
</reference>
<gene>
    <name evidence="11" type="primary">PFA4</name>
    <name evidence="15" type="ORF">LCOR_01764.1</name>
</gene>
<evidence type="ECO:0000313" key="15">
    <source>
        <dbReference type="EMBL" id="CDH50042.1"/>
    </source>
</evidence>
<feature type="region of interest" description="Disordered" evidence="13">
    <location>
        <begin position="451"/>
        <end position="474"/>
    </location>
</feature>
<comment type="catalytic activity">
    <reaction evidence="10 11 12">
        <text>L-cysteinyl-[protein] + hexadecanoyl-CoA = S-hexadecanoyl-L-cysteinyl-[protein] + CoA</text>
        <dbReference type="Rhea" id="RHEA:36683"/>
        <dbReference type="Rhea" id="RHEA-COMP:10131"/>
        <dbReference type="Rhea" id="RHEA-COMP:11032"/>
        <dbReference type="ChEBI" id="CHEBI:29950"/>
        <dbReference type="ChEBI" id="CHEBI:57287"/>
        <dbReference type="ChEBI" id="CHEBI:57379"/>
        <dbReference type="ChEBI" id="CHEBI:74151"/>
        <dbReference type="EC" id="2.3.1.225"/>
    </reaction>
</comment>
<feature type="domain" description="Palmitoyltransferase DHHC" evidence="14">
    <location>
        <begin position="104"/>
        <end position="232"/>
    </location>
</feature>